<dbReference type="InterPro" id="IPR017035">
    <property type="entry name" value="UCP035009_HsdR_All3000-type"/>
</dbReference>
<evidence type="ECO:0000313" key="3">
    <source>
        <dbReference type="Proteomes" id="UP000308271"/>
    </source>
</evidence>
<feature type="domain" description="Type I restriction enzyme R protein N-terminal" evidence="1">
    <location>
        <begin position="24"/>
        <end position="126"/>
    </location>
</feature>
<accession>A0A5C4SA09</accession>
<gene>
    <name evidence="2" type="ORF">FGF66_01000</name>
</gene>
<evidence type="ECO:0000259" key="1">
    <source>
        <dbReference type="Pfam" id="PF13588"/>
    </source>
</evidence>
<keyword evidence="2" id="KW-0255">Endonuclease</keyword>
<dbReference type="AlphaFoldDB" id="A0A5C4SA09"/>
<evidence type="ECO:0000313" key="2">
    <source>
        <dbReference type="EMBL" id="TNJ40364.1"/>
    </source>
</evidence>
<organism evidence="2 3">
    <name type="scientific">Chlorobaculum thiosulfatiphilum</name>
    <name type="common">Chlorobium limicola f.sp. thiosulfatophilum</name>
    <dbReference type="NCBI Taxonomy" id="115852"/>
    <lineage>
        <taxon>Bacteria</taxon>
        <taxon>Pseudomonadati</taxon>
        <taxon>Chlorobiota</taxon>
        <taxon>Chlorobiia</taxon>
        <taxon>Chlorobiales</taxon>
        <taxon>Chlorobiaceae</taxon>
        <taxon>Chlorobaculum</taxon>
    </lineage>
</organism>
<reference evidence="2 3" key="1">
    <citation type="submission" date="2019-05" db="EMBL/GenBank/DDBJ databases">
        <title>Draft Whole-Genome sequence of the green sulfur bacterium Chlorobaculum thiosulfatiphilum DSM 249.</title>
        <authorList>
            <person name="Meyer T.E."/>
            <person name="Kyndt J.A."/>
        </authorList>
    </citation>
    <scope>NUCLEOTIDE SEQUENCE [LARGE SCALE GENOMIC DNA]</scope>
    <source>
        <strain evidence="2 3">DSM 249</strain>
    </source>
</reference>
<dbReference type="InterPro" id="IPR029464">
    <property type="entry name" value="HSDR_N"/>
</dbReference>
<dbReference type="EMBL" id="VDCH01000001">
    <property type="protein sequence ID" value="TNJ40364.1"/>
    <property type="molecule type" value="Genomic_DNA"/>
</dbReference>
<protein>
    <submittedName>
        <fullName evidence="2">Restriction endonuclease</fullName>
    </submittedName>
</protein>
<dbReference type="OrthoDB" id="9148007at2"/>
<comment type="caution">
    <text evidence="2">The sequence shown here is derived from an EMBL/GenBank/DDBJ whole genome shotgun (WGS) entry which is preliminary data.</text>
</comment>
<keyword evidence="3" id="KW-1185">Reference proteome</keyword>
<keyword evidence="2" id="KW-0378">Hydrolase</keyword>
<dbReference type="Gene3D" id="3.90.1570.30">
    <property type="match status" value="1"/>
</dbReference>
<name>A0A5C4SA09_CHLTI</name>
<dbReference type="Proteomes" id="UP000308271">
    <property type="component" value="Unassembled WGS sequence"/>
</dbReference>
<dbReference type="PIRSF" id="PIRSF035009">
    <property type="entry name" value="UCP035009_HSDR_N"/>
    <property type="match status" value="1"/>
</dbReference>
<proteinExistence type="predicted"/>
<dbReference type="RefSeq" id="WP_139455834.1">
    <property type="nucleotide sequence ID" value="NZ_VDCH01000001.1"/>
</dbReference>
<keyword evidence="2" id="KW-0540">Nuclease</keyword>
<dbReference type="Pfam" id="PF13588">
    <property type="entry name" value="HSDR_N_2"/>
    <property type="match status" value="1"/>
</dbReference>
<sequence length="364" mass="42026">MSFNEKILALSQRIPKIKEHLQTEEATKNALVMPFIDALGYDIFNPKEVVPEFTADFGSKKGEKVDYAIMKDDEPCILIECKKACADLSTENMSQLYRYFSVTKARISILTNGTKYWFFSDLDEPNKMDEKPFLEIDLERQKDLTNAEIKKMAKEGFDLDRMLSTASELKYTSEIKKVITAEVENPSEELVRFFFKRTSPKGLFTVAMKEYFTPLVSKAFRVFINDKIDDRLRSALEHSVNSNIKNDGEDTVVQVIPENDHGIITTEEELDGYRVIVAICSRKVNPERVAHRDTKSYMGILLDDNNRKPICRLWFNTKQKYLGVFDAQKNEERIPLDKVTDLYLNADRILATIDYYEKHEAGAE</sequence>
<dbReference type="GO" id="GO:0004519">
    <property type="term" value="F:endonuclease activity"/>
    <property type="evidence" value="ECO:0007669"/>
    <property type="project" value="UniProtKB-KW"/>
</dbReference>